<dbReference type="OrthoDB" id="509124at2759"/>
<dbReference type="Pfam" id="PF10604">
    <property type="entry name" value="Polyketide_cyc2"/>
    <property type="match status" value="1"/>
</dbReference>
<dbReference type="InterPro" id="IPR023393">
    <property type="entry name" value="START-like_dom_sf"/>
</dbReference>
<dbReference type="Proteomes" id="UP000837801">
    <property type="component" value="Unassembled WGS sequence"/>
</dbReference>
<dbReference type="CDD" id="cd07822">
    <property type="entry name" value="SRPBCC_4"/>
    <property type="match status" value="1"/>
</dbReference>
<dbReference type="AlphaFoldDB" id="A0A9P0VWR9"/>
<keyword evidence="2" id="KW-1185">Reference proteome</keyword>
<protein>
    <recommendedName>
        <fullName evidence="3">SRPBCC domain-containing protein</fullName>
    </recommendedName>
</protein>
<evidence type="ECO:0008006" key="3">
    <source>
        <dbReference type="Google" id="ProtNLM"/>
    </source>
</evidence>
<evidence type="ECO:0000313" key="1">
    <source>
        <dbReference type="EMBL" id="CAH2351620.1"/>
    </source>
</evidence>
<dbReference type="EMBL" id="CAKXYY010000004">
    <property type="protein sequence ID" value="CAH2351620.1"/>
    <property type="molecule type" value="Genomic_DNA"/>
</dbReference>
<reference evidence="1" key="1">
    <citation type="submission" date="2022-03" db="EMBL/GenBank/DDBJ databases">
        <authorList>
            <person name="Legras J.-L."/>
            <person name="Devillers H."/>
            <person name="Grondin C."/>
        </authorList>
    </citation>
    <scope>NUCLEOTIDE SEQUENCE</scope>
    <source>
        <strain evidence="1">CLIB 1423</strain>
    </source>
</reference>
<evidence type="ECO:0000313" key="2">
    <source>
        <dbReference type="Proteomes" id="UP000837801"/>
    </source>
</evidence>
<sequence>MSIVTEIIIDAPVAEVKEVFFDFPGHENWNPFFKSIKVVNADKPDVGTRLSVYMQPENGSAMTFSPTVLENSEKEFAWRGTLFFEFLATGRHYFQFIPVTENGKEVTKLIQGEDFGGLIFYLMKGIIRDTEVSFNKLNVALKEKVEGKPSS</sequence>
<dbReference type="SUPFAM" id="SSF55961">
    <property type="entry name" value="Bet v1-like"/>
    <property type="match status" value="1"/>
</dbReference>
<name>A0A9P0VWR9_9ASCO</name>
<dbReference type="Gene3D" id="3.30.530.20">
    <property type="match status" value="1"/>
</dbReference>
<dbReference type="PANTHER" id="PTHR36166:SF1">
    <property type="entry name" value="SRPBCC DOMAIN-CONTAINING PROTEIN"/>
    <property type="match status" value="1"/>
</dbReference>
<gene>
    <name evidence="1" type="ORF">CLIB1423_04S02168</name>
</gene>
<proteinExistence type="predicted"/>
<dbReference type="PANTHER" id="PTHR36166">
    <property type="entry name" value="CHROMOSOME 9, WHOLE GENOME SHOTGUN SEQUENCE"/>
    <property type="match status" value="1"/>
</dbReference>
<organism evidence="1 2">
    <name type="scientific">[Candida] railenensis</name>
    <dbReference type="NCBI Taxonomy" id="45579"/>
    <lineage>
        <taxon>Eukaryota</taxon>
        <taxon>Fungi</taxon>
        <taxon>Dikarya</taxon>
        <taxon>Ascomycota</taxon>
        <taxon>Saccharomycotina</taxon>
        <taxon>Pichiomycetes</taxon>
        <taxon>Debaryomycetaceae</taxon>
        <taxon>Kurtzmaniella</taxon>
    </lineage>
</organism>
<comment type="caution">
    <text evidence="1">The sequence shown here is derived from an EMBL/GenBank/DDBJ whole genome shotgun (WGS) entry which is preliminary data.</text>
</comment>
<accession>A0A9P0VWR9</accession>
<dbReference type="InterPro" id="IPR019587">
    <property type="entry name" value="Polyketide_cyclase/dehydratase"/>
</dbReference>